<evidence type="ECO:0000313" key="14">
    <source>
        <dbReference type="Proteomes" id="UP000070422"/>
    </source>
</evidence>
<evidence type="ECO:0000313" key="15">
    <source>
        <dbReference type="Proteomes" id="UP000234775"/>
    </source>
</evidence>
<evidence type="ECO:0000313" key="12">
    <source>
        <dbReference type="EMBL" id="KXB36578.1"/>
    </source>
</evidence>
<evidence type="ECO:0000256" key="8">
    <source>
        <dbReference type="ARBA" id="ARBA00022989"/>
    </source>
</evidence>
<evidence type="ECO:0000256" key="1">
    <source>
        <dbReference type="ARBA" id="ARBA00000877"/>
    </source>
</evidence>
<keyword evidence="4 10" id="KW-0812">Transmembrane</keyword>
<dbReference type="Pfam" id="PF02457">
    <property type="entry name" value="DAC"/>
    <property type="match status" value="1"/>
</dbReference>
<dbReference type="InterPro" id="IPR045585">
    <property type="entry name" value="CdaA_N"/>
</dbReference>
<keyword evidence="3 10" id="KW-0808">Transferase</keyword>
<keyword evidence="8 10" id="KW-1133">Transmembrane helix</keyword>
<proteinExistence type="inferred from homology"/>
<dbReference type="GO" id="GO:0005524">
    <property type="term" value="F:ATP binding"/>
    <property type="evidence" value="ECO:0007669"/>
    <property type="project" value="UniProtKB-UniRule"/>
</dbReference>
<evidence type="ECO:0000256" key="6">
    <source>
        <dbReference type="ARBA" id="ARBA00022741"/>
    </source>
</evidence>
<dbReference type="NCBIfam" id="TIGR00159">
    <property type="entry name" value="diadenylate cyclase CdaA"/>
    <property type="match status" value="1"/>
</dbReference>
<dbReference type="InterPro" id="IPR003390">
    <property type="entry name" value="DNA_integrity_scan_DisA_N"/>
</dbReference>
<reference evidence="12 14" key="1">
    <citation type="submission" date="2016-01" db="EMBL/GenBank/DDBJ databases">
        <authorList>
            <person name="Oliw E.H."/>
        </authorList>
    </citation>
    <scope>NUCLEOTIDE SEQUENCE [LARGE SCALE GENOMIC DNA]</scope>
    <source>
        <strain evidence="12 14">KA00635</strain>
    </source>
</reference>
<dbReference type="EMBL" id="LSCQ01000040">
    <property type="protein sequence ID" value="KXB36578.1"/>
    <property type="molecule type" value="Genomic_DNA"/>
</dbReference>
<organism evidence="13 15">
    <name type="scientific">Aerococcus christensenii</name>
    <dbReference type="NCBI Taxonomy" id="87541"/>
    <lineage>
        <taxon>Bacteria</taxon>
        <taxon>Bacillati</taxon>
        <taxon>Bacillota</taxon>
        <taxon>Bacilli</taxon>
        <taxon>Lactobacillales</taxon>
        <taxon>Aerococcaceae</taxon>
        <taxon>Aerococcus</taxon>
    </lineage>
</organism>
<dbReference type="AlphaFoldDB" id="A0A0X8F893"/>
<keyword evidence="9 10" id="KW-0472">Membrane</keyword>
<dbReference type="Proteomes" id="UP000070422">
    <property type="component" value="Unassembled WGS sequence"/>
</dbReference>
<dbReference type="InterPro" id="IPR036888">
    <property type="entry name" value="DNA_integrity_DisA_N_sf"/>
</dbReference>
<gene>
    <name evidence="10" type="primary">dacA</name>
    <name evidence="13" type="ORF">CYJ27_07970</name>
    <name evidence="12" type="ORF">HMPREF3187_00752</name>
</gene>
<feature type="transmembrane region" description="Helical" evidence="10">
    <location>
        <begin position="14"/>
        <end position="31"/>
    </location>
</feature>
<comment type="caution">
    <text evidence="13">The sequence shown here is derived from an EMBL/GenBank/DDBJ whole genome shotgun (WGS) entry which is preliminary data.</text>
</comment>
<comment type="subunit">
    <text evidence="10">Probably a homodimer.</text>
</comment>
<protein>
    <recommendedName>
        <fullName evidence="10">Diadenylate cyclase</fullName>
        <shortName evidence="10">DAC</shortName>
        <ecNumber evidence="10">2.7.7.85</ecNumber>
    </recommendedName>
    <alternativeName>
        <fullName evidence="10">Cyclic-di-AMP synthase</fullName>
        <shortName evidence="10">c-di-AMP synthase</shortName>
    </alternativeName>
</protein>
<comment type="caution">
    <text evidence="10">Lacks conserved residue(s) required for the propagation of feature annotation.</text>
</comment>
<dbReference type="GO" id="GO:0004016">
    <property type="term" value="F:adenylate cyclase activity"/>
    <property type="evidence" value="ECO:0007669"/>
    <property type="project" value="UniProtKB-UniRule"/>
</dbReference>
<dbReference type="GO" id="GO:0006171">
    <property type="term" value="P:cAMP biosynthetic process"/>
    <property type="evidence" value="ECO:0007669"/>
    <property type="project" value="InterPro"/>
</dbReference>
<dbReference type="KEGG" id="acg:AWM71_03430"/>
<comment type="similarity">
    <text evidence="10">Belongs to the adenylate cyclase family. DacA/CdaA subfamily.</text>
</comment>
<dbReference type="Gene3D" id="3.40.1700.10">
    <property type="entry name" value="DNA integrity scanning protein, DisA, N-terminal domain"/>
    <property type="match status" value="1"/>
</dbReference>
<dbReference type="HAMAP" id="MF_01499">
    <property type="entry name" value="DacA"/>
    <property type="match status" value="1"/>
</dbReference>
<dbReference type="PANTHER" id="PTHR34185">
    <property type="entry name" value="DIADENYLATE CYCLASE"/>
    <property type="match status" value="1"/>
</dbReference>
<dbReference type="EMBL" id="PKGZ01000009">
    <property type="protein sequence ID" value="PKY90829.1"/>
    <property type="molecule type" value="Genomic_DNA"/>
</dbReference>
<evidence type="ECO:0000313" key="13">
    <source>
        <dbReference type="EMBL" id="PKY90829.1"/>
    </source>
</evidence>
<reference evidence="13 15" key="2">
    <citation type="submission" date="2017-12" db="EMBL/GenBank/DDBJ databases">
        <title>Phylogenetic diversity of female urinary microbiome.</title>
        <authorList>
            <person name="Thomas-White K."/>
            <person name="Wolfe A.J."/>
        </authorList>
    </citation>
    <scope>NUCLEOTIDE SEQUENCE [LARGE SCALE GENOMIC DNA]</scope>
    <source>
        <strain evidence="13 15">UMB0844</strain>
    </source>
</reference>
<name>A0A0X8F893_9LACT</name>
<comment type="function">
    <text evidence="10">Catalyzes the condensation of 2 ATP molecules into cyclic di-AMP (c-di-AMP), a second messenger used to regulate differing processes in different bacteria.</text>
</comment>
<dbReference type="RefSeq" id="WP_060776664.1">
    <property type="nucleotide sequence ID" value="NZ_CP014159.1"/>
</dbReference>
<dbReference type="GO" id="GO:0106408">
    <property type="term" value="F:diadenylate cyclase activity"/>
    <property type="evidence" value="ECO:0007669"/>
    <property type="project" value="UniProtKB-EC"/>
</dbReference>
<dbReference type="SUPFAM" id="SSF143597">
    <property type="entry name" value="YojJ-like"/>
    <property type="match status" value="1"/>
</dbReference>
<evidence type="ECO:0000256" key="3">
    <source>
        <dbReference type="ARBA" id="ARBA00022679"/>
    </source>
</evidence>
<evidence type="ECO:0000256" key="9">
    <source>
        <dbReference type="ARBA" id="ARBA00023136"/>
    </source>
</evidence>
<dbReference type="PANTHER" id="PTHR34185:SF1">
    <property type="entry name" value="DIADENYLATE CYCLASE"/>
    <property type="match status" value="1"/>
</dbReference>
<keyword evidence="15" id="KW-1185">Reference proteome</keyword>
<sequence length="284" mass="32271">MGVTWLNIFTWKNLFDLIDILIVWFIIYQLLKLIRGTKAINIFNGILIFLLFKMISTIFQLETIDWIMNSIIQWAVIGVIVIFQPEIRNGLDQLGQSIRVSKLRNTQTDPIDHMIEEIVHACQYMAKRRIGALIVLETTQELNEYANTGISLDAKISEQLLINIFIPNTPLHDGAVIIRHLKIISAASFLPLSENPDIPKELGTRHRAAVGLSEVTDALVVVVSEETGDISITYQGKILRSLSAEDLKKNLHEHLIENNTQQSIENNHLLKNLFSKRNDGDLNE</sequence>
<evidence type="ECO:0000256" key="4">
    <source>
        <dbReference type="ARBA" id="ARBA00022692"/>
    </source>
</evidence>
<dbReference type="PIRSF" id="PIRSF004793">
    <property type="entry name" value="UCP004793"/>
    <property type="match status" value="1"/>
</dbReference>
<dbReference type="InterPro" id="IPR034701">
    <property type="entry name" value="CdaA"/>
</dbReference>
<feature type="domain" description="DAC" evidence="11">
    <location>
        <begin position="84"/>
        <end position="244"/>
    </location>
</feature>
<feature type="transmembrane region" description="Helical" evidence="10">
    <location>
        <begin position="43"/>
        <end position="60"/>
    </location>
</feature>
<dbReference type="InterPro" id="IPR014046">
    <property type="entry name" value="C-di-AMP_synthase"/>
</dbReference>
<keyword evidence="6 10" id="KW-0547">Nucleotide-binding</keyword>
<dbReference type="InterPro" id="IPR050338">
    <property type="entry name" value="DisA"/>
</dbReference>
<evidence type="ECO:0000259" key="11">
    <source>
        <dbReference type="PROSITE" id="PS51794"/>
    </source>
</evidence>
<evidence type="ECO:0000256" key="2">
    <source>
        <dbReference type="ARBA" id="ARBA00022475"/>
    </source>
</evidence>
<accession>A0A0X8F893</accession>
<dbReference type="EC" id="2.7.7.85" evidence="10"/>
<evidence type="ECO:0000256" key="10">
    <source>
        <dbReference type="HAMAP-Rule" id="MF_01499"/>
    </source>
</evidence>
<keyword evidence="7 10" id="KW-0067">ATP-binding</keyword>
<keyword evidence="2 10" id="KW-1003">Cell membrane</keyword>
<comment type="catalytic activity">
    <reaction evidence="1 10">
        <text>2 ATP = 3',3'-c-di-AMP + 2 diphosphate</text>
        <dbReference type="Rhea" id="RHEA:35655"/>
        <dbReference type="ChEBI" id="CHEBI:30616"/>
        <dbReference type="ChEBI" id="CHEBI:33019"/>
        <dbReference type="ChEBI" id="CHEBI:71500"/>
        <dbReference type="EC" id="2.7.7.85"/>
    </reaction>
</comment>
<dbReference type="Proteomes" id="UP000234775">
    <property type="component" value="Unassembled WGS sequence"/>
</dbReference>
<dbReference type="Pfam" id="PF19293">
    <property type="entry name" value="CdaA_N"/>
    <property type="match status" value="1"/>
</dbReference>
<evidence type="ECO:0000256" key="5">
    <source>
        <dbReference type="ARBA" id="ARBA00022695"/>
    </source>
</evidence>
<keyword evidence="5 10" id="KW-0548">Nucleotidyltransferase</keyword>
<dbReference type="PROSITE" id="PS51794">
    <property type="entry name" value="DAC"/>
    <property type="match status" value="1"/>
</dbReference>
<dbReference type="STRING" id="87541.AWM71_03430"/>
<dbReference type="FunFam" id="3.40.1700.10:FF:000002">
    <property type="entry name" value="Diadenylate cyclase"/>
    <property type="match status" value="1"/>
</dbReference>
<evidence type="ECO:0000256" key="7">
    <source>
        <dbReference type="ARBA" id="ARBA00022840"/>
    </source>
</evidence>
<feature type="transmembrane region" description="Helical" evidence="10">
    <location>
        <begin position="66"/>
        <end position="83"/>
    </location>
</feature>
<dbReference type="PATRIC" id="fig|87541.4.peg.750"/>
<dbReference type="OrthoDB" id="9807385at2"/>